<comment type="similarity">
    <text evidence="2">Belongs to the YSL (TC 2.A.67.2) family.</text>
</comment>
<evidence type="ECO:0000256" key="5">
    <source>
        <dbReference type="ARBA" id="ARBA00022989"/>
    </source>
</evidence>
<feature type="transmembrane region" description="Helical" evidence="7">
    <location>
        <begin position="677"/>
        <end position="699"/>
    </location>
</feature>
<feature type="transmembrane region" description="Helical" evidence="7">
    <location>
        <begin position="719"/>
        <end position="744"/>
    </location>
</feature>
<keyword evidence="5 7" id="KW-1133">Transmembrane helix</keyword>
<dbReference type="InterPro" id="IPR004813">
    <property type="entry name" value="OPT"/>
</dbReference>
<evidence type="ECO:0000256" key="2">
    <source>
        <dbReference type="ARBA" id="ARBA00010276"/>
    </source>
</evidence>
<feature type="transmembrane region" description="Helical" evidence="7">
    <location>
        <begin position="61"/>
        <end position="83"/>
    </location>
</feature>
<keyword evidence="9" id="KW-1185">Reference proteome</keyword>
<feature type="transmembrane region" description="Helical" evidence="7">
    <location>
        <begin position="89"/>
        <end position="108"/>
    </location>
</feature>
<evidence type="ECO:0000256" key="1">
    <source>
        <dbReference type="ARBA" id="ARBA00004141"/>
    </source>
</evidence>
<sequence length="749" mass="78784">MPASRLRGEGHQLPLSHFLTTSFEIERSQSVAVDQLVATDMSGSNGHGAANGVLDTHDRQFTFRAVGMGLLVGVVMCCSNMYFGLQSGWVTMGSLQSAVLGFGAFKALQKCGLGRGFSMAENVILQTTAVATATMPLTAGYVGIIPALGMLTPTDNPPNGHVVLSVLQLILWSLAVAYLGVFTAVPLRAQTIVRERLRFPSGAATAKVIQLMHNESGVQAYERLDNVEGGEDGAGIEERAAGAHTGISSDAEHLVWASESPVPPQEIPEIGRAGTMQSLLSSLSAKMRSIEEEEEGHEELGVSGDWKTSCVALLVAFSFAFLYKMVAELVAVCHSDGLPTEVEGQSCRYIFKDFPVFSWLGFKAATEWGWILSLKMGYIGQGMIMGPRTCWSMLAGALTGFAWLGPIARRRGWAPGPISSTENGATGWVLWVSLAVMLSDSLVSLLLLLLATLVMKLGNRRSQRHVFKAAPTPDGGDIPTSWWVGGLLAATVLCTAVVSPMFSMAVYEPIVAVLLALLVAVLAVRALGETDLNPVSGVGKISQIVFAGLAPGRVVPNLIAGAIAEAGATQAGDMMQDFKTAHLLGVSPRPQFIAQLIGATLSVGVSVVAYDLFTSAWPVPGPELKVPTASMWLDMARLFNGGSLPAKVAEFAAAGAALAAAVVILQHYLKFRSLGPYANLLPSGIGFAVGMYVGPQLTLPRFLGSLAEQVWLWASPASHASLMIVVASGLVLGEGTAAIVVAAVKASQA</sequence>
<proteinExistence type="inferred from homology"/>
<name>A0A8S1J3L9_9CHLO</name>
<feature type="transmembrane region" description="Helical" evidence="7">
    <location>
        <begin position="428"/>
        <end position="454"/>
    </location>
</feature>
<dbReference type="EMBL" id="CAJHUC010001617">
    <property type="protein sequence ID" value="CAD7701726.1"/>
    <property type="molecule type" value="Genomic_DNA"/>
</dbReference>
<evidence type="ECO:0000313" key="8">
    <source>
        <dbReference type="EMBL" id="CAD7701726.1"/>
    </source>
</evidence>
<evidence type="ECO:0008006" key="10">
    <source>
        <dbReference type="Google" id="ProtNLM"/>
    </source>
</evidence>
<accession>A0A8S1J3L9</accession>
<gene>
    <name evidence="8" type="ORF">OSTQU699_LOCUS7083</name>
</gene>
<dbReference type="PANTHER" id="PTHR31645:SF0">
    <property type="entry name" value="OLIGOPEPTIDE TRANSPORTER YGL114W-RELATED"/>
    <property type="match status" value="1"/>
</dbReference>
<organism evidence="8 9">
    <name type="scientific">Ostreobium quekettii</name>
    <dbReference type="NCBI Taxonomy" id="121088"/>
    <lineage>
        <taxon>Eukaryota</taxon>
        <taxon>Viridiplantae</taxon>
        <taxon>Chlorophyta</taxon>
        <taxon>core chlorophytes</taxon>
        <taxon>Ulvophyceae</taxon>
        <taxon>TCBD clade</taxon>
        <taxon>Bryopsidales</taxon>
        <taxon>Ostreobineae</taxon>
        <taxon>Ostreobiaceae</taxon>
        <taxon>Ostreobium</taxon>
    </lineage>
</organism>
<feature type="transmembrane region" description="Helical" evidence="7">
    <location>
        <begin position="129"/>
        <end position="149"/>
    </location>
</feature>
<dbReference type="Pfam" id="PF03169">
    <property type="entry name" value="OPT"/>
    <property type="match status" value="1"/>
</dbReference>
<evidence type="ECO:0000256" key="7">
    <source>
        <dbReference type="SAM" id="Phobius"/>
    </source>
</evidence>
<comment type="caution">
    <text evidence="8">The sequence shown here is derived from an EMBL/GenBank/DDBJ whole genome shotgun (WGS) entry which is preliminary data.</text>
</comment>
<dbReference type="AlphaFoldDB" id="A0A8S1J3L9"/>
<feature type="transmembrane region" description="Helical" evidence="7">
    <location>
        <begin position="390"/>
        <end position="408"/>
    </location>
</feature>
<keyword evidence="3" id="KW-0813">Transport</keyword>
<reference evidence="8" key="1">
    <citation type="submission" date="2020-12" db="EMBL/GenBank/DDBJ databases">
        <authorList>
            <person name="Iha C."/>
        </authorList>
    </citation>
    <scope>NUCLEOTIDE SEQUENCE</scope>
</reference>
<feature type="transmembrane region" description="Helical" evidence="7">
    <location>
        <begin position="169"/>
        <end position="189"/>
    </location>
</feature>
<evidence type="ECO:0000256" key="3">
    <source>
        <dbReference type="ARBA" id="ARBA00022448"/>
    </source>
</evidence>
<feature type="transmembrane region" description="Helical" evidence="7">
    <location>
        <begin position="482"/>
        <end position="503"/>
    </location>
</feature>
<feature type="transmembrane region" description="Helical" evidence="7">
    <location>
        <begin position="509"/>
        <end position="527"/>
    </location>
</feature>
<evidence type="ECO:0000256" key="4">
    <source>
        <dbReference type="ARBA" id="ARBA00022692"/>
    </source>
</evidence>
<dbReference type="Proteomes" id="UP000708148">
    <property type="component" value="Unassembled WGS sequence"/>
</dbReference>
<feature type="transmembrane region" description="Helical" evidence="7">
    <location>
        <begin position="648"/>
        <end position="665"/>
    </location>
</feature>
<keyword evidence="6 7" id="KW-0472">Membrane</keyword>
<dbReference type="OrthoDB" id="627262at2759"/>
<dbReference type="NCBIfam" id="TIGR00728">
    <property type="entry name" value="OPT_sfam"/>
    <property type="match status" value="2"/>
</dbReference>
<dbReference type="InterPro" id="IPR045035">
    <property type="entry name" value="YSL-like"/>
</dbReference>
<dbReference type="PANTHER" id="PTHR31645">
    <property type="entry name" value="OLIGOPEPTIDE TRANSPORTER YGL114W-RELATED"/>
    <property type="match status" value="1"/>
</dbReference>
<comment type="subcellular location">
    <subcellularLocation>
        <location evidence="1">Membrane</location>
        <topology evidence="1">Multi-pass membrane protein</topology>
    </subcellularLocation>
</comment>
<keyword evidence="4 7" id="KW-0812">Transmembrane</keyword>
<dbReference type="GO" id="GO:0016020">
    <property type="term" value="C:membrane"/>
    <property type="evidence" value="ECO:0007669"/>
    <property type="project" value="UniProtKB-SubCell"/>
</dbReference>
<evidence type="ECO:0000313" key="9">
    <source>
        <dbReference type="Proteomes" id="UP000708148"/>
    </source>
</evidence>
<evidence type="ECO:0000256" key="6">
    <source>
        <dbReference type="ARBA" id="ARBA00023136"/>
    </source>
</evidence>
<dbReference type="GO" id="GO:0035673">
    <property type="term" value="F:oligopeptide transmembrane transporter activity"/>
    <property type="evidence" value="ECO:0007669"/>
    <property type="project" value="InterPro"/>
</dbReference>
<protein>
    <recommendedName>
        <fullName evidence="10">Oligopeptide transporter</fullName>
    </recommendedName>
</protein>